<dbReference type="EMBL" id="LT607733">
    <property type="protein sequence ID" value="SCG17703.1"/>
    <property type="molecule type" value="Genomic_DNA"/>
</dbReference>
<organism evidence="1 2">
    <name type="scientific">Micromonospora echinofusca</name>
    <dbReference type="NCBI Taxonomy" id="47858"/>
    <lineage>
        <taxon>Bacteria</taxon>
        <taxon>Bacillati</taxon>
        <taxon>Actinomycetota</taxon>
        <taxon>Actinomycetes</taxon>
        <taxon>Micromonosporales</taxon>
        <taxon>Micromonosporaceae</taxon>
        <taxon>Micromonospora</taxon>
    </lineage>
</organism>
<accession>A0A1C5GCZ2</accession>
<protein>
    <submittedName>
        <fullName evidence="1">Sporulation-control protein</fullName>
    </submittedName>
</protein>
<proteinExistence type="predicted"/>
<gene>
    <name evidence="1" type="ORF">GA0070610_4023</name>
</gene>
<evidence type="ECO:0000313" key="2">
    <source>
        <dbReference type="Proteomes" id="UP000198251"/>
    </source>
</evidence>
<dbReference type="GeneID" id="95803743"/>
<dbReference type="InterPro" id="IPR009776">
    <property type="entry name" value="Spore_0_M"/>
</dbReference>
<dbReference type="PANTHER" id="PTHR40053">
    <property type="entry name" value="SPORULATION-CONTROL PROTEIN SPO0M"/>
    <property type="match status" value="1"/>
</dbReference>
<dbReference type="Pfam" id="PF07070">
    <property type="entry name" value="Spo0M"/>
    <property type="match status" value="1"/>
</dbReference>
<dbReference type="AlphaFoldDB" id="A0A1C5GCZ2"/>
<dbReference type="RefSeq" id="WP_089001401.1">
    <property type="nucleotide sequence ID" value="NZ_LT607733.1"/>
</dbReference>
<dbReference type="Proteomes" id="UP000198251">
    <property type="component" value="Chromosome I"/>
</dbReference>
<evidence type="ECO:0000313" key="1">
    <source>
        <dbReference type="EMBL" id="SCG17703.1"/>
    </source>
</evidence>
<name>A0A1C5GCZ2_MICEH</name>
<reference evidence="1 2" key="1">
    <citation type="submission" date="2016-06" db="EMBL/GenBank/DDBJ databases">
        <authorList>
            <person name="Kjaerup R.B."/>
            <person name="Dalgaard T.S."/>
            <person name="Juul-Madsen H.R."/>
        </authorList>
    </citation>
    <scope>NUCLEOTIDE SEQUENCE [LARGE SCALE GENOMIC DNA]</scope>
    <source>
        <strain evidence="1 2">DSM 43913</strain>
    </source>
</reference>
<dbReference type="PANTHER" id="PTHR40053:SF1">
    <property type="entry name" value="SPORULATION-CONTROL PROTEIN SPO0M"/>
    <property type="match status" value="1"/>
</dbReference>
<keyword evidence="2" id="KW-1185">Reference proteome</keyword>
<sequence length="262" mass="29285">MVFKRLMQAMGVGGPSVETVLANPNCRPGGQLEGVVHVAGGDHPVDVEYVALGLVTRVEVESGDNDYETTQEFHRQAVTGAFRLDAGQRHDIPFRFPVPWETPLTELYGQHLHGMTMGLRTELEVARAVDKGDLDAVAVHPLPSQQKILEAFLRLGFRFARADVERGHIYGVRQSLPFYQEIEFYPAPQYAGAINQLEVTFVTDPQQIQVVLELDKRGGLFTEGRDAFGRFTIDHAAAERTDWAAQLDGWIRQSLQRRGLFS</sequence>